<name>A0AAD9HHV2_9PEZI</name>
<keyword evidence="2" id="KW-1185">Reference proteome</keyword>
<reference evidence="1" key="1">
    <citation type="submission" date="2021-06" db="EMBL/GenBank/DDBJ databases">
        <title>Comparative genomics, transcriptomics and evolutionary studies reveal genomic signatures of adaptation to plant cell wall in hemibiotrophic fungi.</title>
        <authorList>
            <consortium name="DOE Joint Genome Institute"/>
            <person name="Baroncelli R."/>
            <person name="Diaz J.F."/>
            <person name="Benocci T."/>
            <person name="Peng M."/>
            <person name="Battaglia E."/>
            <person name="Haridas S."/>
            <person name="Andreopoulos W."/>
            <person name="Labutti K."/>
            <person name="Pangilinan J."/>
            <person name="Floch G.L."/>
            <person name="Makela M.R."/>
            <person name="Henrissat B."/>
            <person name="Grigoriev I.V."/>
            <person name="Crouch J.A."/>
            <person name="De Vries R.P."/>
            <person name="Sukno S.A."/>
            <person name="Thon M.R."/>
        </authorList>
    </citation>
    <scope>NUCLEOTIDE SEQUENCE</scope>
    <source>
        <strain evidence="1">MAFF235873</strain>
    </source>
</reference>
<dbReference type="Proteomes" id="UP001232148">
    <property type="component" value="Unassembled WGS sequence"/>
</dbReference>
<dbReference type="EMBL" id="MU842879">
    <property type="protein sequence ID" value="KAK2028344.1"/>
    <property type="molecule type" value="Genomic_DNA"/>
</dbReference>
<evidence type="ECO:0000313" key="1">
    <source>
        <dbReference type="EMBL" id="KAK2028344.1"/>
    </source>
</evidence>
<organism evidence="1 2">
    <name type="scientific">Colletotrichum zoysiae</name>
    <dbReference type="NCBI Taxonomy" id="1216348"/>
    <lineage>
        <taxon>Eukaryota</taxon>
        <taxon>Fungi</taxon>
        <taxon>Dikarya</taxon>
        <taxon>Ascomycota</taxon>
        <taxon>Pezizomycotina</taxon>
        <taxon>Sordariomycetes</taxon>
        <taxon>Hypocreomycetidae</taxon>
        <taxon>Glomerellales</taxon>
        <taxon>Glomerellaceae</taxon>
        <taxon>Colletotrichum</taxon>
        <taxon>Colletotrichum graminicola species complex</taxon>
    </lineage>
</organism>
<gene>
    <name evidence="1" type="ORF">LX32DRAFT_403158</name>
</gene>
<accession>A0AAD9HHV2</accession>
<comment type="caution">
    <text evidence="1">The sequence shown here is derived from an EMBL/GenBank/DDBJ whole genome shotgun (WGS) entry which is preliminary data.</text>
</comment>
<protein>
    <submittedName>
        <fullName evidence="1">Uncharacterized protein</fullName>
    </submittedName>
</protein>
<sequence>MQHSACRTSRDRAINLSPPWPFLPRYLQRPLFFLFVFLPLPLVCQRTQRSTARLWGGGKNSVRKVLGRARRCQLAQRGEGEGIREWPPSMLRHVRRVHHLLRRYHLSCPHARAGGHEC</sequence>
<proteinExistence type="predicted"/>
<dbReference type="AlphaFoldDB" id="A0AAD9HHV2"/>
<evidence type="ECO:0000313" key="2">
    <source>
        <dbReference type="Proteomes" id="UP001232148"/>
    </source>
</evidence>